<comment type="caution">
    <text evidence="2">The sequence shown here is derived from an EMBL/GenBank/DDBJ whole genome shotgun (WGS) entry which is preliminary data.</text>
</comment>
<organism evidence="2 3">
    <name type="scientific">Pseudocercospora eumusae</name>
    <dbReference type="NCBI Taxonomy" id="321146"/>
    <lineage>
        <taxon>Eukaryota</taxon>
        <taxon>Fungi</taxon>
        <taxon>Dikarya</taxon>
        <taxon>Ascomycota</taxon>
        <taxon>Pezizomycotina</taxon>
        <taxon>Dothideomycetes</taxon>
        <taxon>Dothideomycetidae</taxon>
        <taxon>Mycosphaerellales</taxon>
        <taxon>Mycosphaerellaceae</taxon>
        <taxon>Pseudocercospora</taxon>
    </lineage>
</organism>
<evidence type="ECO:0000313" key="2">
    <source>
        <dbReference type="EMBL" id="KXT06966.1"/>
    </source>
</evidence>
<evidence type="ECO:0000256" key="1">
    <source>
        <dbReference type="SAM" id="MobiDB-lite"/>
    </source>
</evidence>
<dbReference type="OrthoDB" id="109543at2759"/>
<dbReference type="STRING" id="321146.A0A139HWY4"/>
<protein>
    <submittedName>
        <fullName evidence="2">Uncharacterized protein</fullName>
    </submittedName>
</protein>
<evidence type="ECO:0000313" key="3">
    <source>
        <dbReference type="Proteomes" id="UP000070133"/>
    </source>
</evidence>
<name>A0A139HWY4_9PEZI</name>
<keyword evidence="3" id="KW-1185">Reference proteome</keyword>
<reference evidence="2 3" key="1">
    <citation type="submission" date="2015-07" db="EMBL/GenBank/DDBJ databases">
        <title>Comparative genomics of the Sigatoka disease complex on banana suggests a link between parallel evolutionary changes in Pseudocercospora fijiensis and Pseudocercospora eumusae and increased virulence on the banana host.</title>
        <authorList>
            <person name="Chang T.-C."/>
            <person name="Salvucci A."/>
            <person name="Crous P.W."/>
            <person name="Stergiopoulos I."/>
        </authorList>
    </citation>
    <scope>NUCLEOTIDE SEQUENCE [LARGE SCALE GENOMIC DNA]</scope>
    <source>
        <strain evidence="2 3">CBS 114824</strain>
    </source>
</reference>
<proteinExistence type="predicted"/>
<feature type="compositionally biased region" description="Basic residues" evidence="1">
    <location>
        <begin position="198"/>
        <end position="209"/>
    </location>
</feature>
<accession>A0A139HWY4</accession>
<sequence>MLDKRGRNMAELSFLETSAVSGYRLQKTFEASKTSYRLLMFLNIMRKVVRSTRTQKLDDGSLKKLTLAELRDQLFNRHGAPPNGAAAKLAEKVKEIQQVSDFPAFLRHMDITPPNPRSFTTFLRSTIQKSHERGYSKQALTQEQALTLRMEREGPDVERPEGMCPAEIRGQNLTFFPNQQRGGGGGGGGGRGRGDRGRGRRGGFRGRGF</sequence>
<feature type="compositionally biased region" description="Gly residues" evidence="1">
    <location>
        <begin position="181"/>
        <end position="191"/>
    </location>
</feature>
<dbReference type="Proteomes" id="UP000070133">
    <property type="component" value="Unassembled WGS sequence"/>
</dbReference>
<feature type="non-terminal residue" evidence="2">
    <location>
        <position position="209"/>
    </location>
</feature>
<dbReference type="AlphaFoldDB" id="A0A139HWY4"/>
<gene>
    <name evidence="2" type="ORF">AC578_7092</name>
</gene>
<feature type="region of interest" description="Disordered" evidence="1">
    <location>
        <begin position="175"/>
        <end position="209"/>
    </location>
</feature>
<dbReference type="EMBL" id="LFZN01000004">
    <property type="protein sequence ID" value="KXT06966.1"/>
    <property type="molecule type" value="Genomic_DNA"/>
</dbReference>